<name>A0A699GZU0_TANCI</name>
<feature type="compositionally biased region" description="Polar residues" evidence="5">
    <location>
        <begin position="1141"/>
        <end position="1157"/>
    </location>
</feature>
<dbReference type="PANTHER" id="PTHR42648">
    <property type="entry name" value="TRANSPOSASE, PUTATIVE-RELATED"/>
    <property type="match status" value="1"/>
</dbReference>
<protein>
    <submittedName>
        <fullName evidence="7">Retrovirus-related Pol polyprotein from transposon TNT 1-94</fullName>
    </submittedName>
</protein>
<dbReference type="Pfam" id="PF25597">
    <property type="entry name" value="SH3_retrovirus"/>
    <property type="match status" value="1"/>
</dbReference>
<dbReference type="InterPro" id="IPR013103">
    <property type="entry name" value="RVT_2"/>
</dbReference>
<keyword evidence="1" id="KW-0645">Protease</keyword>
<dbReference type="EMBL" id="BKCJ010081929">
    <property type="protein sequence ID" value="GEW95160.1"/>
    <property type="molecule type" value="Genomic_DNA"/>
</dbReference>
<dbReference type="Pfam" id="PF22936">
    <property type="entry name" value="Pol_BBD"/>
    <property type="match status" value="1"/>
</dbReference>
<evidence type="ECO:0000256" key="3">
    <source>
        <dbReference type="ARBA" id="ARBA00022801"/>
    </source>
</evidence>
<dbReference type="GO" id="GO:0008270">
    <property type="term" value="F:zinc ion binding"/>
    <property type="evidence" value="ECO:0007669"/>
    <property type="project" value="InterPro"/>
</dbReference>
<evidence type="ECO:0000259" key="6">
    <source>
        <dbReference type="PROSITE" id="PS50994"/>
    </source>
</evidence>
<evidence type="ECO:0000256" key="2">
    <source>
        <dbReference type="ARBA" id="ARBA00022723"/>
    </source>
</evidence>
<dbReference type="InterPro" id="IPR057670">
    <property type="entry name" value="SH3_retrovirus"/>
</dbReference>
<feature type="domain" description="Integrase catalytic" evidence="6">
    <location>
        <begin position="505"/>
        <end position="667"/>
    </location>
</feature>
<evidence type="ECO:0000256" key="4">
    <source>
        <dbReference type="SAM" id="Coils"/>
    </source>
</evidence>
<dbReference type="InterPro" id="IPR036397">
    <property type="entry name" value="RNaseH_sf"/>
</dbReference>
<keyword evidence="3" id="KW-0378">Hydrolase</keyword>
<dbReference type="SMART" id="SM00343">
    <property type="entry name" value="ZnF_C2HC"/>
    <property type="match status" value="2"/>
</dbReference>
<dbReference type="GO" id="GO:0008233">
    <property type="term" value="F:peptidase activity"/>
    <property type="evidence" value="ECO:0007669"/>
    <property type="project" value="UniProtKB-KW"/>
</dbReference>
<reference evidence="7" key="1">
    <citation type="journal article" date="2019" name="Sci. Rep.">
        <title>Draft genome of Tanacetum cinerariifolium, the natural source of mosquito coil.</title>
        <authorList>
            <person name="Yamashiro T."/>
            <person name="Shiraishi A."/>
            <person name="Satake H."/>
            <person name="Nakayama K."/>
        </authorList>
    </citation>
    <scope>NUCLEOTIDE SEQUENCE</scope>
</reference>
<dbReference type="GO" id="GO:0006508">
    <property type="term" value="P:proteolysis"/>
    <property type="evidence" value="ECO:0007669"/>
    <property type="project" value="UniProtKB-KW"/>
</dbReference>
<evidence type="ECO:0000256" key="1">
    <source>
        <dbReference type="ARBA" id="ARBA00022670"/>
    </source>
</evidence>
<evidence type="ECO:0000313" key="7">
    <source>
        <dbReference type="EMBL" id="GEW95160.1"/>
    </source>
</evidence>
<accession>A0A699GZU0</accession>
<dbReference type="InterPro" id="IPR039537">
    <property type="entry name" value="Retrotran_Ty1/copia-like"/>
</dbReference>
<keyword evidence="2" id="KW-0479">Metal-binding</keyword>
<feature type="compositionally biased region" description="Basic residues" evidence="5">
    <location>
        <begin position="1158"/>
        <end position="1169"/>
    </location>
</feature>
<dbReference type="GO" id="GO:0015074">
    <property type="term" value="P:DNA integration"/>
    <property type="evidence" value="ECO:0007669"/>
    <property type="project" value="InterPro"/>
</dbReference>
<evidence type="ECO:0000256" key="5">
    <source>
        <dbReference type="SAM" id="MobiDB-lite"/>
    </source>
</evidence>
<dbReference type="InterPro" id="IPR001584">
    <property type="entry name" value="Integrase_cat-core"/>
</dbReference>
<dbReference type="Gene3D" id="3.30.420.10">
    <property type="entry name" value="Ribonuclease H-like superfamily/Ribonuclease H"/>
    <property type="match status" value="1"/>
</dbReference>
<feature type="region of interest" description="Disordered" evidence="5">
    <location>
        <begin position="210"/>
        <end position="230"/>
    </location>
</feature>
<dbReference type="InterPro" id="IPR054722">
    <property type="entry name" value="PolX-like_BBD"/>
</dbReference>
<feature type="region of interest" description="Disordered" evidence="5">
    <location>
        <begin position="1134"/>
        <end position="1177"/>
    </location>
</feature>
<dbReference type="GO" id="GO:0003676">
    <property type="term" value="F:nucleic acid binding"/>
    <property type="evidence" value="ECO:0007669"/>
    <property type="project" value="InterPro"/>
</dbReference>
<feature type="region of interest" description="Disordered" evidence="5">
    <location>
        <begin position="802"/>
        <end position="821"/>
    </location>
</feature>
<feature type="compositionally biased region" description="Basic and acidic residues" evidence="5">
    <location>
        <begin position="210"/>
        <end position="229"/>
    </location>
</feature>
<gene>
    <name evidence="7" type="ORF">Tci_267136</name>
</gene>
<feature type="coiled-coil region" evidence="4">
    <location>
        <begin position="299"/>
        <end position="350"/>
    </location>
</feature>
<dbReference type="InterPro" id="IPR012337">
    <property type="entry name" value="RNaseH-like_sf"/>
</dbReference>
<sequence>MDSDSAHMMAASRFAMLKPENGHTLQKTQVVEGVTTVIPITSIKDRAQRRLEVKARSTLMMCIPNEHQLKFNSIKVAKQLMEATEKRFGGNAAIKKTQRNLLKQQYENFIASNSEMLDQTFNRLQKLISQLELLVNTTQVVNTAIGVSTDGTQVNTDNIDNLSDVVICVFLASQPSSPQLINKDLEQIHPDDLEEMDLKCHKKGHLARECRAPRSQDTKHKESTRRTVHVETPASTTLVSCDGLGGYDWSDQAEEDLKTSELMVLGYKTGLESVEERHKFFKTNESVYLEDIMVLKVEIQMKDIAIKELMRKLELAQKEKDNIQLTVDKLENVSKSLNKLKDGLDEFANKLVVENSEADSSQEKPKEVRKNTDALIIEKWVSDNEDEEIIQPKFEQKIVKTSIAKIEFVKAKQPEKKARKIVKQIKNSGQNTHRPRGNQRNWNNMMSQRLGSNFEMLNKACYVCESFDHLQANCHYHQKLVKNQKMGNPQMDLQDKGVINSGCSRHMTGNMSYLTDYEEIDGGYVAFGGNPKRRKITSKGTIRTGTKDETSGILKSFITRIENLVDHKVKVIRCDNETEFKNREMNQFCEMKGILRQYSVAITPQQNRVTERRNKTLIETAMTMLADSKLPTFFWAEVVNTACYVQNSVLVVKPHNKTPCELFHGRTPTLSFMRPFGCPVTILNTKDHLGKFDGKADEGFFVEYSLNSKAFRVFNSKTMIVEENLHIRFSENTPNVIGSRPDWLFDIDALTRTMNYEPIVTGTQSNSFAGIKVSDNAGQARKETELVKDYILLPLWTADPPFSQDPNSSQNDGFKPSSDDGKKLQEVWTLVDLPNGKRAIGTKWIFRNKKDERGIMIRNKARLVAQRHTQEKGIDYDEVFAPVARIKAIRLFLVYASFKDFVVYQMDVKSVFLYGKIKEEVYVCQPSGIEDPDFPDRVYMVEKELYGLHQAPRAWYLKGHPKLGLWYPKDSPFDLVAYTDSDYAWISLDRKSTTGVLLVILNTAEFLLFVILNTARVDGKEIIITESSVRRDLRLADEDGVDCFPNSTIFENLELIGPKTTKWNEFSSTMASAIICLATNQTFIFSKLIFDSMIRNLDNGSGKFLMYPRVGKGFSGKITNLFLSMLVQNPVGKGSALPTDPQHTPTILESSSSQPQKTQKHRNPKRNNTKTKTTQANEIDCLKRRVKKLEKKQRSITHKLKRLYKVGLTARVESSDDKQILGKDASKQGRIEAIDADTDITLFNDQDDADDAEMFDVNDLHGEEVYVDKDDADKEVHAAGEINAASIATTDSAATTITTKEVTLAKALAKLKASKPKVDDDKEIVELKKLIEVIIDKEEVAINVIPLSVKSPKIVDWKIHKEGKKSYYQIIRADGNSKIYMAFNKMLKEFDKEDLEDLYSLVKAKYGSTRLVEYLDLILWGDLKTMFEPHVKDEVFQMGGLLGLSHLNVVCITDAHIDVNTALIKLVRLVNFKKNILSSYYCQYKEVTDAQVEVTTAQELQENILSVYYC</sequence>
<dbReference type="PROSITE" id="PS50994">
    <property type="entry name" value="INTEGRASE"/>
    <property type="match status" value="1"/>
</dbReference>
<comment type="caution">
    <text evidence="7">The sequence shown here is derived from an EMBL/GenBank/DDBJ whole genome shotgun (WGS) entry which is preliminary data.</text>
</comment>
<dbReference type="Pfam" id="PF07727">
    <property type="entry name" value="RVT_2"/>
    <property type="match status" value="1"/>
</dbReference>
<proteinExistence type="predicted"/>
<organism evidence="7">
    <name type="scientific">Tanacetum cinerariifolium</name>
    <name type="common">Dalmatian daisy</name>
    <name type="synonym">Chrysanthemum cinerariifolium</name>
    <dbReference type="NCBI Taxonomy" id="118510"/>
    <lineage>
        <taxon>Eukaryota</taxon>
        <taxon>Viridiplantae</taxon>
        <taxon>Streptophyta</taxon>
        <taxon>Embryophyta</taxon>
        <taxon>Tracheophyta</taxon>
        <taxon>Spermatophyta</taxon>
        <taxon>Magnoliopsida</taxon>
        <taxon>eudicotyledons</taxon>
        <taxon>Gunneridae</taxon>
        <taxon>Pentapetalae</taxon>
        <taxon>asterids</taxon>
        <taxon>campanulids</taxon>
        <taxon>Asterales</taxon>
        <taxon>Asteraceae</taxon>
        <taxon>Asteroideae</taxon>
        <taxon>Anthemideae</taxon>
        <taxon>Anthemidinae</taxon>
        <taxon>Tanacetum</taxon>
    </lineage>
</organism>
<keyword evidence="4" id="KW-0175">Coiled coil</keyword>
<dbReference type="SUPFAM" id="SSF53098">
    <property type="entry name" value="Ribonuclease H-like"/>
    <property type="match status" value="1"/>
</dbReference>
<dbReference type="PANTHER" id="PTHR42648:SF32">
    <property type="entry name" value="RIBONUCLEASE H-LIKE DOMAIN, GAG-PRE-INTEGRASE DOMAIN PROTEIN-RELATED"/>
    <property type="match status" value="1"/>
</dbReference>
<dbReference type="InterPro" id="IPR001878">
    <property type="entry name" value="Znf_CCHC"/>
</dbReference>